<evidence type="ECO:0000313" key="2">
    <source>
        <dbReference type="EnsemblMetazoa" id="Aqu2.1.11240_001"/>
    </source>
</evidence>
<proteinExistence type="predicted"/>
<dbReference type="AlphaFoldDB" id="A0A1X7TAA6"/>
<protein>
    <submittedName>
        <fullName evidence="2">Uncharacterized protein</fullName>
    </submittedName>
</protein>
<evidence type="ECO:0000256" key="1">
    <source>
        <dbReference type="SAM" id="MobiDB-lite"/>
    </source>
</evidence>
<accession>A0A1X7TAA6</accession>
<name>A0A1X7TAA6_AMPQE</name>
<sequence length="143" mass="16412">EEESTSEISEDIESNSDQETSIQNALKRKLEQPRVQKRKKEAEEVELLEKAVVCMEKEGKEESCVKDVDDIFGQFVACKLRAIQDDSEKRLKKFEIHSNLYGAENTNLHLHILFRLDLCDSHPLHYLYLTSIGNTSSGSIKDQ</sequence>
<organism evidence="2">
    <name type="scientific">Amphimedon queenslandica</name>
    <name type="common">Sponge</name>
    <dbReference type="NCBI Taxonomy" id="400682"/>
    <lineage>
        <taxon>Eukaryota</taxon>
        <taxon>Metazoa</taxon>
        <taxon>Porifera</taxon>
        <taxon>Demospongiae</taxon>
        <taxon>Heteroscleromorpha</taxon>
        <taxon>Haplosclerida</taxon>
        <taxon>Niphatidae</taxon>
        <taxon>Amphimedon</taxon>
    </lineage>
</organism>
<dbReference type="InParanoid" id="A0A1X7TAA6"/>
<reference evidence="2" key="1">
    <citation type="submission" date="2017-05" db="UniProtKB">
        <authorList>
            <consortium name="EnsemblMetazoa"/>
        </authorList>
    </citation>
    <scope>IDENTIFICATION</scope>
</reference>
<feature type="region of interest" description="Disordered" evidence="1">
    <location>
        <begin position="1"/>
        <end position="35"/>
    </location>
</feature>
<dbReference type="EnsemblMetazoa" id="Aqu2.1.11240_001">
    <property type="protein sequence ID" value="Aqu2.1.11240_001"/>
    <property type="gene ID" value="Aqu2.1.11240"/>
</dbReference>
<feature type="compositionally biased region" description="Acidic residues" evidence="1">
    <location>
        <begin position="1"/>
        <end position="16"/>
    </location>
</feature>